<dbReference type="GO" id="GO:0051536">
    <property type="term" value="F:iron-sulfur cluster binding"/>
    <property type="evidence" value="ECO:0007669"/>
    <property type="project" value="UniProtKB-KW"/>
</dbReference>
<dbReference type="InterPro" id="IPR015324">
    <property type="entry name" value="Ribosomal_Rsm22-like"/>
</dbReference>
<keyword evidence="1" id="KW-0479">Metal-binding</keyword>
<dbReference type="GO" id="GO:0046872">
    <property type="term" value="F:metal ion binding"/>
    <property type="evidence" value="ECO:0007669"/>
    <property type="project" value="UniProtKB-KW"/>
</dbReference>
<dbReference type="Pfam" id="PF09243">
    <property type="entry name" value="Rsm22"/>
    <property type="match status" value="1"/>
</dbReference>
<reference evidence="5 6" key="1">
    <citation type="submission" date="2020-11" db="EMBL/GenBank/DDBJ databases">
        <title>Treponema Peruensis nv. sp., first commensal Treponema isolated from human feces.</title>
        <authorList>
            <person name="Belkhou C."/>
            <person name="Raes J."/>
        </authorList>
    </citation>
    <scope>NUCLEOTIDE SEQUENCE [LARGE SCALE GENOMIC DNA]</scope>
    <source>
        <strain evidence="5 6">RCC2812</strain>
    </source>
</reference>
<dbReference type="EMBL" id="CP064936">
    <property type="protein sequence ID" value="QQA00964.1"/>
    <property type="molecule type" value="Genomic_DNA"/>
</dbReference>
<dbReference type="SUPFAM" id="SSF53335">
    <property type="entry name" value="S-adenosyl-L-methionine-dependent methyltransferases"/>
    <property type="match status" value="1"/>
</dbReference>
<evidence type="ECO:0000256" key="2">
    <source>
        <dbReference type="ARBA" id="ARBA00022946"/>
    </source>
</evidence>
<dbReference type="CDD" id="cd02440">
    <property type="entry name" value="AdoMet_MTases"/>
    <property type="match status" value="1"/>
</dbReference>
<dbReference type="Gene3D" id="3.40.50.150">
    <property type="entry name" value="Vaccinia Virus protein VP39"/>
    <property type="match status" value="1"/>
</dbReference>
<dbReference type="RefSeq" id="WP_198442578.1">
    <property type="nucleotide sequence ID" value="NZ_CBCSHE010000005.1"/>
</dbReference>
<evidence type="ECO:0000256" key="1">
    <source>
        <dbReference type="ARBA" id="ARBA00022723"/>
    </source>
</evidence>
<name>A0A7T3RD68_9SPIR</name>
<dbReference type="GO" id="GO:0003735">
    <property type="term" value="F:structural constituent of ribosome"/>
    <property type="evidence" value="ECO:0007669"/>
    <property type="project" value="TreeGrafter"/>
</dbReference>
<dbReference type="InterPro" id="IPR052571">
    <property type="entry name" value="Mt_RNA_Methyltransferase"/>
</dbReference>
<keyword evidence="3" id="KW-0408">Iron</keyword>
<evidence type="ECO:0000313" key="5">
    <source>
        <dbReference type="EMBL" id="QQA00964.1"/>
    </source>
</evidence>
<organism evidence="5 6">
    <name type="scientific">Treponema peruense</name>
    <dbReference type="NCBI Taxonomy" id="2787628"/>
    <lineage>
        <taxon>Bacteria</taxon>
        <taxon>Pseudomonadati</taxon>
        <taxon>Spirochaetota</taxon>
        <taxon>Spirochaetia</taxon>
        <taxon>Spirochaetales</taxon>
        <taxon>Treponemataceae</taxon>
        <taxon>Treponema</taxon>
    </lineage>
</organism>
<dbReference type="Proteomes" id="UP000595224">
    <property type="component" value="Chromosome"/>
</dbReference>
<evidence type="ECO:0000256" key="4">
    <source>
        <dbReference type="ARBA" id="ARBA00023014"/>
    </source>
</evidence>
<dbReference type="AlphaFoldDB" id="A0A7T3RD68"/>
<evidence type="ECO:0000313" key="6">
    <source>
        <dbReference type="Proteomes" id="UP000595224"/>
    </source>
</evidence>
<protein>
    <submittedName>
        <fullName evidence="5">Methyltransferase domain-containing protein</fullName>
    </submittedName>
</protein>
<proteinExistence type="predicted"/>
<sequence length="414" mass="44984">MCAYSCESALEPHLKTLLKLWRGTANCSPLSERELRQVSGALLKLQRGLTGERNLAGAGYMEDRAFLGAYLLYYWPVSFMQVSYAFCNVLKSGRLDFLKNLPRPVRILDAGSGPGPAAASVCSALGTSALSTGAGIASNNIELTLCDYSARSLSLAKRLFESDFKQVDTQTVTADFMKKDPAGLFKGKYDIIVTSHALNELWKDFPDRISRRTNFLKSLLNLLSPGGVLLVCEPALLETSRSLIEARDTLVREGAAVVSPCVASCICPALKASSATTCHSEVLWTPPHTVAALARSAGLERTSVKMSYFAFVNEEDNVPCGCTGEYAVVSDGMLNKSGRVRYLLCDGRSRIPLSAKKDDTHAKELGFFNLRRYDRIALLNPELRGDKDSPAFGIGEKTALKVEPFASSNTKIAP</sequence>
<gene>
    <name evidence="5" type="ORF">IWA51_12040</name>
</gene>
<keyword evidence="4" id="KW-0411">Iron-sulfur</keyword>
<dbReference type="GO" id="GO:0032259">
    <property type="term" value="P:methylation"/>
    <property type="evidence" value="ECO:0007669"/>
    <property type="project" value="UniProtKB-KW"/>
</dbReference>
<dbReference type="GO" id="GO:0006412">
    <property type="term" value="P:translation"/>
    <property type="evidence" value="ECO:0007669"/>
    <property type="project" value="InterPro"/>
</dbReference>
<dbReference type="KEGG" id="tper:IWA51_12040"/>
<accession>A0A7T3RD68</accession>
<keyword evidence="2" id="KW-0809">Transit peptide</keyword>
<dbReference type="GO" id="GO:0008168">
    <property type="term" value="F:methyltransferase activity"/>
    <property type="evidence" value="ECO:0007669"/>
    <property type="project" value="UniProtKB-KW"/>
</dbReference>
<dbReference type="InterPro" id="IPR029063">
    <property type="entry name" value="SAM-dependent_MTases_sf"/>
</dbReference>
<dbReference type="PANTHER" id="PTHR13184:SF5">
    <property type="entry name" value="METHYLTRANSFERASE-LIKE PROTEIN 17, MITOCHONDRIAL"/>
    <property type="match status" value="1"/>
</dbReference>
<keyword evidence="6" id="KW-1185">Reference proteome</keyword>
<evidence type="ECO:0000256" key="3">
    <source>
        <dbReference type="ARBA" id="ARBA00023004"/>
    </source>
</evidence>
<keyword evidence="5" id="KW-0808">Transferase</keyword>
<dbReference type="PANTHER" id="PTHR13184">
    <property type="entry name" value="37S RIBOSOMAL PROTEIN S22"/>
    <property type="match status" value="1"/>
</dbReference>
<keyword evidence="5" id="KW-0489">Methyltransferase</keyword>
<dbReference type="GO" id="GO:0015935">
    <property type="term" value="C:small ribosomal subunit"/>
    <property type="evidence" value="ECO:0007669"/>
    <property type="project" value="TreeGrafter"/>
</dbReference>